<dbReference type="RefSeq" id="WP_064096241.1">
    <property type="nucleotide sequence ID" value="NZ_JACSPT010000007.1"/>
</dbReference>
<comment type="caution">
    <text evidence="2">The sequence shown here is derived from an EMBL/GenBank/DDBJ whole genome shotgun (WGS) entry which is preliminary data.</text>
</comment>
<feature type="signal peptide" evidence="1">
    <location>
        <begin position="1"/>
        <end position="20"/>
    </location>
</feature>
<keyword evidence="1" id="KW-0732">Signal</keyword>
<reference evidence="2 3" key="1">
    <citation type="submission" date="2020-08" db="EMBL/GenBank/DDBJ databases">
        <title>A Genomic Blueprint of the Chicken Gut Microbiome.</title>
        <authorList>
            <person name="Gilroy R."/>
            <person name="Ravi A."/>
            <person name="Getino M."/>
            <person name="Pursley I."/>
            <person name="Horton D.L."/>
            <person name="Alikhan N.-F."/>
            <person name="Baker D."/>
            <person name="Gharbi K."/>
            <person name="Hall N."/>
            <person name="Watson M."/>
            <person name="Adriaenssens E.M."/>
            <person name="Foster-Nyarko E."/>
            <person name="Jarju S."/>
            <person name="Secka A."/>
            <person name="Antonio M."/>
            <person name="Oren A."/>
            <person name="Chaudhuri R."/>
            <person name="La Ragione R.M."/>
            <person name="Hildebrand F."/>
            <person name="Pallen M.J."/>
        </authorList>
    </citation>
    <scope>NUCLEOTIDE SEQUENCE [LARGE SCALE GENOMIC DNA]</scope>
    <source>
        <strain evidence="2 3">Sa1BUA6</strain>
    </source>
</reference>
<evidence type="ECO:0000313" key="2">
    <source>
        <dbReference type="EMBL" id="MBD8009116.1"/>
    </source>
</evidence>
<evidence type="ECO:0008006" key="4">
    <source>
        <dbReference type="Google" id="ProtNLM"/>
    </source>
</evidence>
<dbReference type="Proteomes" id="UP000621930">
    <property type="component" value="Unassembled WGS sequence"/>
</dbReference>
<accession>A0ABR8VX72</accession>
<protein>
    <recommendedName>
        <fullName evidence="4">Lipoprotein</fullName>
    </recommendedName>
</protein>
<proteinExistence type="predicted"/>
<dbReference type="EMBL" id="JACSPT010000007">
    <property type="protein sequence ID" value="MBD8009116.1"/>
    <property type="molecule type" value="Genomic_DNA"/>
</dbReference>
<evidence type="ECO:0000313" key="3">
    <source>
        <dbReference type="Proteomes" id="UP000621930"/>
    </source>
</evidence>
<gene>
    <name evidence="2" type="ORF">H9629_07145</name>
</gene>
<name>A0ABR8VX72_9GAMM</name>
<evidence type="ECO:0000256" key="1">
    <source>
        <dbReference type="SAM" id="SignalP"/>
    </source>
</evidence>
<feature type="chain" id="PRO_5045131644" description="Lipoprotein" evidence="1">
    <location>
        <begin position="21"/>
        <end position="137"/>
    </location>
</feature>
<sequence length="137" mass="15747">MKRINLFCLTATCVFLAACAMTPEQKAERAQEKAKKRLALQVQMAQQCDPVAAKLMSQLPTISQLPPAQRTQFDQQYEARVNNPTFQSCYNMAFKAYNEQQQLNLAELEWDTDAGWFNNSPFNCEFPRPEGPFWRAC</sequence>
<keyword evidence="3" id="KW-1185">Reference proteome</keyword>
<dbReference type="PROSITE" id="PS51257">
    <property type="entry name" value="PROKAR_LIPOPROTEIN"/>
    <property type="match status" value="1"/>
</dbReference>
<organism evidence="2 3">
    <name type="scientific">Acinetobacter pecorum</name>
    <dbReference type="NCBI Taxonomy" id="2762215"/>
    <lineage>
        <taxon>Bacteria</taxon>
        <taxon>Pseudomonadati</taxon>
        <taxon>Pseudomonadota</taxon>
        <taxon>Gammaproteobacteria</taxon>
        <taxon>Moraxellales</taxon>
        <taxon>Moraxellaceae</taxon>
        <taxon>Acinetobacter</taxon>
    </lineage>
</organism>